<keyword evidence="1" id="KW-0547">Nucleotide-binding</keyword>
<dbReference type="InterPro" id="IPR027417">
    <property type="entry name" value="P-loop_NTPase"/>
</dbReference>
<dbReference type="PANTHER" id="PTHR43381">
    <property type="entry name" value="TRANSLATION INITIATION FACTOR IF-2-RELATED"/>
    <property type="match status" value="1"/>
</dbReference>
<keyword evidence="2" id="KW-0342">GTP-binding</keyword>
<evidence type="ECO:0000313" key="3">
    <source>
        <dbReference type="EMBL" id="KAG0142850.1"/>
    </source>
</evidence>
<dbReference type="EMBL" id="MU167335">
    <property type="protein sequence ID" value="KAG0142850.1"/>
    <property type="molecule type" value="Genomic_DNA"/>
</dbReference>
<dbReference type="InterPro" id="IPR015760">
    <property type="entry name" value="TIF_IF2"/>
</dbReference>
<evidence type="ECO:0000256" key="1">
    <source>
        <dbReference type="ARBA" id="ARBA00022741"/>
    </source>
</evidence>
<dbReference type="GO" id="GO:0005737">
    <property type="term" value="C:cytoplasm"/>
    <property type="evidence" value="ECO:0007669"/>
    <property type="project" value="TreeGrafter"/>
</dbReference>
<dbReference type="Proteomes" id="UP000886653">
    <property type="component" value="Unassembled WGS sequence"/>
</dbReference>
<evidence type="ECO:0000256" key="2">
    <source>
        <dbReference type="ARBA" id="ARBA00023134"/>
    </source>
</evidence>
<reference evidence="3" key="1">
    <citation type="submission" date="2013-11" db="EMBL/GenBank/DDBJ databases">
        <title>Genome sequence of the fusiform rust pathogen reveals effectors for host alternation and coevolution with pine.</title>
        <authorList>
            <consortium name="DOE Joint Genome Institute"/>
            <person name="Smith K."/>
            <person name="Pendleton A."/>
            <person name="Kubisiak T."/>
            <person name="Anderson C."/>
            <person name="Salamov A."/>
            <person name="Aerts A."/>
            <person name="Riley R."/>
            <person name="Clum A."/>
            <person name="Lindquist E."/>
            <person name="Ence D."/>
            <person name="Campbell M."/>
            <person name="Kronenberg Z."/>
            <person name="Feau N."/>
            <person name="Dhillon B."/>
            <person name="Hamelin R."/>
            <person name="Burleigh J."/>
            <person name="Smith J."/>
            <person name="Yandell M."/>
            <person name="Nelson C."/>
            <person name="Grigoriev I."/>
            <person name="Davis J."/>
        </authorList>
    </citation>
    <scope>NUCLEOTIDE SEQUENCE</scope>
    <source>
        <strain evidence="3">G11</strain>
    </source>
</reference>
<dbReference type="Gene3D" id="3.40.50.300">
    <property type="entry name" value="P-loop containing nucleotide triphosphate hydrolases"/>
    <property type="match status" value="1"/>
</dbReference>
<sequence length="152" mass="15591">ALTTDVAVVVVAADEGSDRASITKCDKPGLDLHRTRASIYGAGLEIESLGGEVPCVEVSAVTGKGLAELAETIVAVAEVRELRAETEGVRFEGRVIESDVGRECGNVATIIALRGTLVAGMDLVAAGTGNGWKTLPKASAQVLGAESEEEAK</sequence>
<organism evidence="3 4">
    <name type="scientific">Cronartium quercuum f. sp. fusiforme G11</name>
    <dbReference type="NCBI Taxonomy" id="708437"/>
    <lineage>
        <taxon>Eukaryota</taxon>
        <taxon>Fungi</taxon>
        <taxon>Dikarya</taxon>
        <taxon>Basidiomycota</taxon>
        <taxon>Pucciniomycotina</taxon>
        <taxon>Pucciniomycetes</taxon>
        <taxon>Pucciniales</taxon>
        <taxon>Coleosporiaceae</taxon>
        <taxon>Cronartium</taxon>
    </lineage>
</organism>
<dbReference type="GO" id="GO:0003743">
    <property type="term" value="F:translation initiation factor activity"/>
    <property type="evidence" value="ECO:0007669"/>
    <property type="project" value="TreeGrafter"/>
</dbReference>
<feature type="non-terminal residue" evidence="3">
    <location>
        <position position="1"/>
    </location>
</feature>
<protein>
    <submittedName>
        <fullName evidence="3">Uncharacterized protein</fullName>
    </submittedName>
</protein>
<dbReference type="AlphaFoldDB" id="A0A9P6NFP4"/>
<dbReference type="SUPFAM" id="SSF52540">
    <property type="entry name" value="P-loop containing nucleoside triphosphate hydrolases"/>
    <property type="match status" value="1"/>
</dbReference>
<gene>
    <name evidence="3" type="ORF">CROQUDRAFT_96996</name>
</gene>
<evidence type="ECO:0000313" key="4">
    <source>
        <dbReference type="Proteomes" id="UP000886653"/>
    </source>
</evidence>
<keyword evidence="4" id="KW-1185">Reference proteome</keyword>
<dbReference type="OrthoDB" id="361630at2759"/>
<dbReference type="GO" id="GO:0005525">
    <property type="term" value="F:GTP binding"/>
    <property type="evidence" value="ECO:0007669"/>
    <property type="project" value="UniProtKB-KW"/>
</dbReference>
<dbReference type="PANTHER" id="PTHR43381:SF20">
    <property type="entry name" value="TRANSLATION INITIATION FACTOR IF-2, MITOCHONDRIAL"/>
    <property type="match status" value="1"/>
</dbReference>
<accession>A0A9P6NFP4</accession>
<comment type="caution">
    <text evidence="3">The sequence shown here is derived from an EMBL/GenBank/DDBJ whole genome shotgun (WGS) entry which is preliminary data.</text>
</comment>
<name>A0A9P6NFP4_9BASI</name>
<proteinExistence type="predicted"/>